<dbReference type="OrthoDB" id="17102at2759"/>
<dbReference type="GO" id="GO:0031210">
    <property type="term" value="F:phosphatidylcholine binding"/>
    <property type="evidence" value="ECO:0007669"/>
    <property type="project" value="TreeGrafter"/>
</dbReference>
<proteinExistence type="inferred from homology"/>
<keyword evidence="3 10" id="KW-0808">Transferase</keyword>
<evidence type="ECO:0000256" key="3">
    <source>
        <dbReference type="ARBA" id="ARBA00022679"/>
    </source>
</evidence>
<feature type="domain" description="Cytidyltransferase-like" evidence="9">
    <location>
        <begin position="16"/>
        <end position="158"/>
    </location>
</feature>
<dbReference type="PANTHER" id="PTHR10739:SF13">
    <property type="entry name" value="CHOLINE-PHOSPHATE CYTIDYLYLTRANSFERASE"/>
    <property type="match status" value="1"/>
</dbReference>
<dbReference type="InterPro" id="IPR045049">
    <property type="entry name" value="Pcy1-like"/>
</dbReference>
<dbReference type="GO" id="GO:0004105">
    <property type="term" value="F:choline-phosphate cytidylyltransferase activity"/>
    <property type="evidence" value="ECO:0007669"/>
    <property type="project" value="UniProtKB-EC"/>
</dbReference>
<dbReference type="EMBL" id="FO082871">
    <property type="protein sequence ID" value="SIO73457.1"/>
    <property type="molecule type" value="Genomic_DNA"/>
</dbReference>
<evidence type="ECO:0000256" key="5">
    <source>
        <dbReference type="ARBA" id="ARBA00023098"/>
    </source>
</evidence>
<gene>
    <name evidence="10" type="ORF">BMR1_01G03215</name>
</gene>
<name>A0A1N6LX56_BABMR</name>
<dbReference type="Pfam" id="PF01467">
    <property type="entry name" value="CTP_transf_like"/>
    <property type="match status" value="2"/>
</dbReference>
<dbReference type="Proteomes" id="UP000002899">
    <property type="component" value="Chromosome I"/>
</dbReference>
<evidence type="ECO:0000256" key="2">
    <source>
        <dbReference type="ARBA" id="ARBA00022516"/>
    </source>
</evidence>
<dbReference type="InterPro" id="IPR014729">
    <property type="entry name" value="Rossmann-like_a/b/a_fold"/>
</dbReference>
<dbReference type="NCBIfam" id="TIGR00125">
    <property type="entry name" value="cyt_tran_rel"/>
    <property type="match status" value="2"/>
</dbReference>
<reference evidence="10 11" key="1">
    <citation type="journal article" date="2012" name="Nucleic Acids Res.">
        <title>Sequencing of the smallest Apicomplexan genome from the human pathogen Babesia microti.</title>
        <authorList>
            <person name="Cornillot E."/>
            <person name="Hadj-Kaddour K."/>
            <person name="Dassouli A."/>
            <person name="Noel B."/>
            <person name="Ranwez V."/>
            <person name="Vacherie B."/>
            <person name="Augagneur Y."/>
            <person name="Bres V."/>
            <person name="Duclos A."/>
            <person name="Randazzo S."/>
            <person name="Carcy B."/>
            <person name="Debierre-Grockiego F."/>
            <person name="Delbecq S."/>
            <person name="Moubri-Menage K."/>
            <person name="Shams-Eldin H."/>
            <person name="Usmani-Brown S."/>
            <person name="Bringaud F."/>
            <person name="Wincker P."/>
            <person name="Vivares C.P."/>
            <person name="Schwarz R.T."/>
            <person name="Schetters T.P."/>
            <person name="Krause P.J."/>
            <person name="Gorenflot A."/>
            <person name="Berry V."/>
            <person name="Barbe V."/>
            <person name="Ben Mamoun C."/>
        </authorList>
    </citation>
    <scope>NUCLEOTIDE SEQUENCE [LARGE SCALE GENOMIC DNA]</scope>
    <source>
        <strain evidence="10 11">RI</strain>
    </source>
</reference>
<dbReference type="KEGG" id="bmic:BMR1_01G03215"/>
<dbReference type="InterPro" id="IPR041723">
    <property type="entry name" value="CCT"/>
</dbReference>
<evidence type="ECO:0000256" key="8">
    <source>
        <dbReference type="ARBA" id="ARBA00026101"/>
    </source>
</evidence>
<reference evidence="10 11" key="3">
    <citation type="journal article" date="2016" name="Sci. Rep.">
        <title>Genome-wide diversity and gene expression profiling of Babesia microti isolates identify polymorphic genes that mediate host-pathogen interactions.</title>
        <authorList>
            <person name="Silva J.C."/>
            <person name="Cornillot E."/>
            <person name="McCracken C."/>
            <person name="Usmani-Brown S."/>
            <person name="Dwivedi A."/>
            <person name="Ifeonu O.O."/>
            <person name="Crabtree J."/>
            <person name="Gotia H.T."/>
            <person name="Virji A.Z."/>
            <person name="Reynes C."/>
            <person name="Colinge J."/>
            <person name="Kumar V."/>
            <person name="Lawres L."/>
            <person name="Pazzi J.E."/>
            <person name="Pablo J.V."/>
            <person name="Hung C."/>
            <person name="Brancato J."/>
            <person name="Kumari P."/>
            <person name="Orvis J."/>
            <person name="Tretina K."/>
            <person name="Chibucos M."/>
            <person name="Ott S."/>
            <person name="Sadzewicz L."/>
            <person name="Sengamalay N."/>
            <person name="Shetty A.C."/>
            <person name="Su Q."/>
            <person name="Tallon L."/>
            <person name="Fraser C.M."/>
            <person name="Frutos R."/>
            <person name="Molina D.M."/>
            <person name="Krause P.J."/>
            <person name="Ben Mamoun C."/>
        </authorList>
    </citation>
    <scope>NUCLEOTIDE SEQUENCE [LARGE SCALE GENOMIC DNA]</scope>
    <source>
        <strain evidence="10 11">RI</strain>
    </source>
</reference>
<accession>A0A1N6LX56</accession>
<evidence type="ECO:0000313" key="10">
    <source>
        <dbReference type="EMBL" id="SIO73457.1"/>
    </source>
</evidence>
<dbReference type="InterPro" id="IPR004821">
    <property type="entry name" value="Cyt_trans-like"/>
</dbReference>
<dbReference type="PANTHER" id="PTHR10739">
    <property type="entry name" value="CYTIDYLYLTRANSFERASE"/>
    <property type="match status" value="1"/>
</dbReference>
<comment type="similarity">
    <text evidence="1">Belongs to the cytidylyltransferase family.</text>
</comment>
<dbReference type="EC" id="2.7.7.15" evidence="8"/>
<dbReference type="Gene3D" id="3.40.50.620">
    <property type="entry name" value="HUPs"/>
    <property type="match status" value="2"/>
</dbReference>
<keyword evidence="4 10" id="KW-0548">Nucleotidyltransferase</keyword>
<evidence type="ECO:0000259" key="9">
    <source>
        <dbReference type="Pfam" id="PF01467"/>
    </source>
</evidence>
<sequence length="638" mass="73228">MVMGKSEMAEDAITVYADGVYDMPHLGHMRQLEQAKRLFPNCKLVIGVASDEETIKLKGQLVNNLFERVETMRHIRWVDEIISPCPWVITPQFVEEHKIDYVAHDDIPYSSDNFKPQKNVKGLSAGLDNSEDIYDWLKKVGKFKATVRTSGISTTQIIVRILQSYEDYVNISLINGVDPSVLGLGSVAAKSIKGRNSIKHFGRKLYDEFTQITLTDKFIGQEFDDTIESFRNKIVDGFSGWRCSYMSLLKRFVHNYDSRVNQQSPQDSTTLITQSKASTSTTSEWAYDFKTPDLKINRIIVNEGGRKEGMTVVYSDGIFDLLHYGHMRQLEQAKKFNDNVWLIVGVVSDEDVEFHRIRTVQNLSERVRTLEHIKWVDEIIYPAPWIIKSEFMNTYKIDFVAHDHAPYPMLRCLNPEKCRTGALKKSVVDDVVSEAGLLVQQNTFDDSVQDFDHDVAKSSIEQLDDRLLITRNNSRCKCYIADIYGWLKKAGKFIPTQRTSSISTMGLILRILCNYELYLERSLSRGVPPRELNIGYTLAKSIEVKQTIRNLRDKVVNGIEQITLTDSPIGHEFDQKLEDIQNRIVSLYDEWRENSSRLLNGFVETFDVKARIHRSNTLDESIAIANEENEFTEGMVPR</sequence>
<evidence type="ECO:0000256" key="4">
    <source>
        <dbReference type="ARBA" id="ARBA00022695"/>
    </source>
</evidence>
<evidence type="ECO:0000256" key="6">
    <source>
        <dbReference type="ARBA" id="ARBA00023209"/>
    </source>
</evidence>
<evidence type="ECO:0000256" key="1">
    <source>
        <dbReference type="ARBA" id="ARBA00010101"/>
    </source>
</evidence>
<keyword evidence="11" id="KW-1185">Reference proteome</keyword>
<dbReference type="VEuPathDB" id="PiroplasmaDB:BMR1_01G03215"/>
<dbReference type="SUPFAM" id="SSF52374">
    <property type="entry name" value="Nucleotidylyl transferase"/>
    <property type="match status" value="2"/>
</dbReference>
<dbReference type="RefSeq" id="XP_021337554.1">
    <property type="nucleotide sequence ID" value="XM_021482972.1"/>
</dbReference>
<keyword evidence="5" id="KW-0443">Lipid metabolism</keyword>
<feature type="domain" description="Cytidyltransferase-like" evidence="9">
    <location>
        <begin position="316"/>
        <end position="415"/>
    </location>
</feature>
<keyword evidence="7" id="KW-1208">Phospholipid metabolism</keyword>
<dbReference type="CDD" id="cd02174">
    <property type="entry name" value="CCT"/>
    <property type="match status" value="1"/>
</dbReference>
<organism evidence="10 11">
    <name type="scientific">Babesia microti (strain RI)</name>
    <dbReference type="NCBI Taxonomy" id="1133968"/>
    <lineage>
        <taxon>Eukaryota</taxon>
        <taxon>Sar</taxon>
        <taxon>Alveolata</taxon>
        <taxon>Apicomplexa</taxon>
        <taxon>Aconoidasida</taxon>
        <taxon>Piroplasmida</taxon>
        <taxon>Babesiidae</taxon>
        <taxon>Babesia</taxon>
    </lineage>
</organism>
<evidence type="ECO:0000313" key="11">
    <source>
        <dbReference type="Proteomes" id="UP000002899"/>
    </source>
</evidence>
<dbReference type="GeneID" id="24423718"/>
<keyword evidence="6" id="KW-0594">Phospholipid biosynthesis</keyword>
<keyword evidence="2" id="KW-0444">Lipid biosynthesis</keyword>
<evidence type="ECO:0000256" key="7">
    <source>
        <dbReference type="ARBA" id="ARBA00023264"/>
    </source>
</evidence>
<protein>
    <recommendedName>
        <fullName evidence="8">choline-phosphate cytidylyltransferase</fullName>
        <ecNumber evidence="8">2.7.7.15</ecNumber>
    </recommendedName>
</protein>
<reference evidence="10 11" key="2">
    <citation type="journal article" date="2013" name="PLoS ONE">
        <title>Whole genome mapping and re-organization of the nuclear and mitochondrial genomes of Babesia microti isolates.</title>
        <authorList>
            <person name="Cornillot E."/>
            <person name="Dassouli A."/>
            <person name="Garg A."/>
            <person name="Pachikara N."/>
            <person name="Randazzo S."/>
            <person name="Depoix D."/>
            <person name="Carcy B."/>
            <person name="Delbecq S."/>
            <person name="Frutos R."/>
            <person name="Silva J.C."/>
            <person name="Sutton R."/>
            <person name="Krause P.J."/>
            <person name="Mamoun C.B."/>
        </authorList>
    </citation>
    <scope>NUCLEOTIDE SEQUENCE [LARGE SCALE GENOMIC DNA]</scope>
    <source>
        <strain evidence="10 11">RI</strain>
    </source>
</reference>
<dbReference type="AlphaFoldDB" id="A0A1N6LX56"/>